<dbReference type="EMBL" id="QUSZ01009254">
    <property type="protein sequence ID" value="RHX99338.1"/>
    <property type="molecule type" value="Genomic_DNA"/>
</dbReference>
<name>A0A397A0W6_APHAT</name>
<protein>
    <recommendedName>
        <fullName evidence="3">HTH CENPB-type domain-containing protein</fullName>
    </recommendedName>
</protein>
<proteinExistence type="predicted"/>
<feature type="non-terminal residue" evidence="1">
    <location>
        <position position="1"/>
    </location>
</feature>
<organism evidence="1 2">
    <name type="scientific">Aphanomyces astaci</name>
    <name type="common">Crayfish plague agent</name>
    <dbReference type="NCBI Taxonomy" id="112090"/>
    <lineage>
        <taxon>Eukaryota</taxon>
        <taxon>Sar</taxon>
        <taxon>Stramenopiles</taxon>
        <taxon>Oomycota</taxon>
        <taxon>Saprolegniomycetes</taxon>
        <taxon>Saprolegniales</taxon>
        <taxon>Verrucalvaceae</taxon>
        <taxon>Aphanomyces</taxon>
    </lineage>
</organism>
<gene>
    <name evidence="1" type="ORF">DYB36_012556</name>
</gene>
<evidence type="ECO:0008006" key="3">
    <source>
        <dbReference type="Google" id="ProtNLM"/>
    </source>
</evidence>
<accession>A0A397A0W6</accession>
<sequence>TLSCIAAMQRRGLPVERGEVIYKENAILAVYHGIPRNVTHGWYQKFCVCNPIITYRVAQKLSVNKEGIMHYFTALIKATLGFSCTVADVYNMDETSFKTKSQNKKVVAIRGSKNAWYEEIPPPYHLTIVVVATSDGTLVSPAFILPGQSCESTVLD</sequence>
<reference evidence="1 2" key="1">
    <citation type="submission" date="2018-08" db="EMBL/GenBank/DDBJ databases">
        <title>Aphanomyces genome sequencing and annotation.</title>
        <authorList>
            <person name="Minardi D."/>
            <person name="Oidtmann B."/>
            <person name="Van Der Giezen M."/>
            <person name="Studholme D.J."/>
        </authorList>
    </citation>
    <scope>NUCLEOTIDE SEQUENCE [LARGE SCALE GENOMIC DNA]</scope>
    <source>
        <strain evidence="1 2">Kv</strain>
    </source>
</reference>
<evidence type="ECO:0000313" key="2">
    <source>
        <dbReference type="Proteomes" id="UP000265427"/>
    </source>
</evidence>
<dbReference type="Proteomes" id="UP000265427">
    <property type="component" value="Unassembled WGS sequence"/>
</dbReference>
<comment type="caution">
    <text evidence="1">The sequence shown here is derived from an EMBL/GenBank/DDBJ whole genome shotgun (WGS) entry which is preliminary data.</text>
</comment>
<evidence type="ECO:0000313" key="1">
    <source>
        <dbReference type="EMBL" id="RHX99338.1"/>
    </source>
</evidence>
<dbReference type="AlphaFoldDB" id="A0A397A0W6"/>